<dbReference type="InterPro" id="IPR013325">
    <property type="entry name" value="RNA_pol_sigma_r2"/>
</dbReference>
<dbReference type="InterPro" id="IPR000838">
    <property type="entry name" value="RNA_pol_sigma70_ECF_CS"/>
</dbReference>
<evidence type="ECO:0000313" key="12">
    <source>
        <dbReference type="Proteomes" id="UP001321249"/>
    </source>
</evidence>
<dbReference type="InterPro" id="IPR039425">
    <property type="entry name" value="RNA_pol_sigma-70-like"/>
</dbReference>
<dbReference type="Pfam" id="PF08281">
    <property type="entry name" value="Sigma70_r4_2"/>
    <property type="match status" value="1"/>
</dbReference>
<evidence type="ECO:0000313" key="9">
    <source>
        <dbReference type="EMBL" id="MDG0865570.1"/>
    </source>
</evidence>
<dbReference type="SUPFAM" id="SSF88946">
    <property type="entry name" value="Sigma2 domain of RNA polymerase sigma factors"/>
    <property type="match status" value="1"/>
</dbReference>
<dbReference type="GO" id="GO:0016987">
    <property type="term" value="F:sigma factor activity"/>
    <property type="evidence" value="ECO:0007669"/>
    <property type="project" value="UniProtKB-KW"/>
</dbReference>
<keyword evidence="4 6" id="KW-0238">DNA-binding</keyword>
<dbReference type="GO" id="GO:0003677">
    <property type="term" value="F:DNA binding"/>
    <property type="evidence" value="ECO:0007669"/>
    <property type="project" value="UniProtKB-KW"/>
</dbReference>
<dbReference type="Proteomes" id="UP001321249">
    <property type="component" value="Unassembled WGS sequence"/>
</dbReference>
<feature type="domain" description="RNA polymerase sigma-70 region 2" evidence="7">
    <location>
        <begin position="90"/>
        <end position="156"/>
    </location>
</feature>
<evidence type="ECO:0000256" key="4">
    <source>
        <dbReference type="ARBA" id="ARBA00023125"/>
    </source>
</evidence>
<dbReference type="EMBL" id="WMBE01000001">
    <property type="protein sequence ID" value="MDG0865570.1"/>
    <property type="molecule type" value="Genomic_DNA"/>
</dbReference>
<dbReference type="PROSITE" id="PS01063">
    <property type="entry name" value="SIGMA70_ECF"/>
    <property type="match status" value="1"/>
</dbReference>
<dbReference type="Gene3D" id="1.10.10.10">
    <property type="entry name" value="Winged helix-like DNA-binding domain superfamily/Winged helix DNA-binding domain"/>
    <property type="match status" value="1"/>
</dbReference>
<dbReference type="PANTHER" id="PTHR43133:SF8">
    <property type="entry name" value="RNA POLYMERASE SIGMA FACTOR HI_1459-RELATED"/>
    <property type="match status" value="1"/>
</dbReference>
<dbReference type="InterPro" id="IPR014284">
    <property type="entry name" value="RNA_pol_sigma-70_dom"/>
</dbReference>
<dbReference type="SUPFAM" id="SSF88659">
    <property type="entry name" value="Sigma3 and sigma4 domains of RNA polymerase sigma factors"/>
    <property type="match status" value="1"/>
</dbReference>
<organism evidence="10 11">
    <name type="scientific">Candidatus Lucifugimonas marina</name>
    <dbReference type="NCBI Taxonomy" id="3038979"/>
    <lineage>
        <taxon>Bacteria</taxon>
        <taxon>Bacillati</taxon>
        <taxon>Chloroflexota</taxon>
        <taxon>Dehalococcoidia</taxon>
        <taxon>SAR202 cluster</taxon>
        <taxon>Candidatus Lucifugimonadales</taxon>
        <taxon>Candidatus Lucifugimonadaceae</taxon>
        <taxon>Candidatus Lucifugimonas</taxon>
    </lineage>
</organism>
<dbReference type="Pfam" id="PF04542">
    <property type="entry name" value="Sigma70_r2"/>
    <property type="match status" value="1"/>
</dbReference>
<sequence>MSLIPVDRIAMDGKGHVGGTRTGIRSITNIASPPPVPRNRQVTFRSVCADYVGCEYDGTAGTHRSKLTNFDEQRLIQLTRDGDYDAFNRLVVEYQDAVFAVVLRTVRNRAAAEDITQDAFISAFRKISSYRGGIFRAWLFRIAKNASLDYLRKIARRGETSIDEDIVYFSETVKDDTQDPLADALNAELARLIEHCLGGLSDDHRFAMVMIDVEGYQYDEAADSIGVSIGTVKSRLNRARARMRDCVQQDQELLPASMRL</sequence>
<dbReference type="NCBIfam" id="TIGR02937">
    <property type="entry name" value="sigma70-ECF"/>
    <property type="match status" value="1"/>
</dbReference>
<evidence type="ECO:0000256" key="1">
    <source>
        <dbReference type="ARBA" id="ARBA00010641"/>
    </source>
</evidence>
<reference evidence="10" key="2">
    <citation type="journal article" date="2023" name="Nat. Commun.">
        <title>Cultivation of marine bacteria of the SAR202 clade.</title>
        <authorList>
            <person name="Lim Y."/>
            <person name="Seo J.H."/>
            <person name="Giovannoni S.J."/>
            <person name="Kang I."/>
            <person name="Cho J.C."/>
        </authorList>
    </citation>
    <scope>NUCLEOTIDE SEQUENCE</scope>
    <source>
        <strain evidence="10">JH1073</strain>
    </source>
</reference>
<dbReference type="InterPro" id="IPR013324">
    <property type="entry name" value="RNA_pol_sigma_r3/r4-like"/>
</dbReference>
<dbReference type="PANTHER" id="PTHR43133">
    <property type="entry name" value="RNA POLYMERASE ECF-TYPE SIGMA FACTO"/>
    <property type="match status" value="1"/>
</dbReference>
<dbReference type="GO" id="GO:0006950">
    <property type="term" value="P:response to stress"/>
    <property type="evidence" value="ECO:0007669"/>
    <property type="project" value="UniProtKB-ARBA"/>
</dbReference>
<evidence type="ECO:0000256" key="6">
    <source>
        <dbReference type="RuleBase" id="RU000716"/>
    </source>
</evidence>
<evidence type="ECO:0000259" key="8">
    <source>
        <dbReference type="Pfam" id="PF08281"/>
    </source>
</evidence>
<reference evidence="11" key="3">
    <citation type="submission" date="2023-06" db="EMBL/GenBank/DDBJ databases">
        <title>Pangenomics reveal diversification of enzyme families and niche specialization in globally abundant SAR202 bacteria.</title>
        <authorList>
            <person name="Saw J.H.W."/>
        </authorList>
    </citation>
    <scope>NUCLEOTIDE SEQUENCE [LARGE SCALE GENOMIC DNA]</scope>
    <source>
        <strain evidence="11">JH1073</strain>
    </source>
</reference>
<name>A0AAJ6CRX5_9CHLR</name>
<evidence type="ECO:0000259" key="7">
    <source>
        <dbReference type="Pfam" id="PF04542"/>
    </source>
</evidence>
<dbReference type="GO" id="GO:0006352">
    <property type="term" value="P:DNA-templated transcription initiation"/>
    <property type="evidence" value="ECO:0007669"/>
    <property type="project" value="InterPro"/>
</dbReference>
<dbReference type="InterPro" id="IPR036388">
    <property type="entry name" value="WH-like_DNA-bd_sf"/>
</dbReference>
<evidence type="ECO:0000256" key="2">
    <source>
        <dbReference type="ARBA" id="ARBA00023015"/>
    </source>
</evidence>
<dbReference type="AlphaFoldDB" id="A0AAJ6CRX5"/>
<dbReference type="InterPro" id="IPR007627">
    <property type="entry name" value="RNA_pol_sigma70_r2"/>
</dbReference>
<keyword evidence="5 6" id="KW-0804">Transcription</keyword>
<feature type="domain" description="RNA polymerase sigma factor 70 region 4 type 2" evidence="8">
    <location>
        <begin position="191"/>
        <end position="243"/>
    </location>
</feature>
<dbReference type="EMBL" id="CP046147">
    <property type="protein sequence ID" value="WFG39681.1"/>
    <property type="molecule type" value="Genomic_DNA"/>
</dbReference>
<protein>
    <recommendedName>
        <fullName evidence="6">RNA polymerase sigma factor</fullName>
    </recommendedName>
</protein>
<keyword evidence="11" id="KW-1185">Reference proteome</keyword>
<accession>A0AAJ6CRX5</accession>
<dbReference type="Proteomes" id="UP001219901">
    <property type="component" value="Chromosome"/>
</dbReference>
<gene>
    <name evidence="9" type="ORF">GKO46_00595</name>
    <name evidence="10" type="ORF">GKO48_08630</name>
</gene>
<evidence type="ECO:0000313" key="10">
    <source>
        <dbReference type="EMBL" id="WFG39681.1"/>
    </source>
</evidence>
<keyword evidence="2 6" id="KW-0805">Transcription regulation</keyword>
<dbReference type="CDD" id="cd06171">
    <property type="entry name" value="Sigma70_r4"/>
    <property type="match status" value="1"/>
</dbReference>
<evidence type="ECO:0000256" key="5">
    <source>
        <dbReference type="ARBA" id="ARBA00023163"/>
    </source>
</evidence>
<proteinExistence type="inferred from homology"/>
<dbReference type="Gene3D" id="1.10.1740.10">
    <property type="match status" value="1"/>
</dbReference>
<comment type="similarity">
    <text evidence="1 6">Belongs to the sigma-70 factor family. ECF subfamily.</text>
</comment>
<keyword evidence="3 6" id="KW-0731">Sigma factor</keyword>
<dbReference type="InterPro" id="IPR013249">
    <property type="entry name" value="RNA_pol_sigma70_r4_t2"/>
</dbReference>
<evidence type="ECO:0000256" key="3">
    <source>
        <dbReference type="ARBA" id="ARBA00023082"/>
    </source>
</evidence>
<reference evidence="11 12" key="1">
    <citation type="submission" date="2019-11" db="EMBL/GenBank/DDBJ databases">
        <authorList>
            <person name="Cho J.-C."/>
        </authorList>
    </citation>
    <scope>NUCLEOTIDE SEQUENCE [LARGE SCALE GENOMIC DNA]</scope>
    <source>
        <strain evidence="10 11">JH1073</strain>
        <strain evidence="9 12">JH702</strain>
    </source>
</reference>
<evidence type="ECO:0000313" key="11">
    <source>
        <dbReference type="Proteomes" id="UP001219901"/>
    </source>
</evidence>